<evidence type="ECO:0000313" key="2">
    <source>
        <dbReference type="EMBL" id="CAG8597987.1"/>
    </source>
</evidence>
<feature type="region of interest" description="Disordered" evidence="1">
    <location>
        <begin position="91"/>
        <end position="137"/>
    </location>
</feature>
<accession>A0A9N9GF46</accession>
<evidence type="ECO:0000256" key="1">
    <source>
        <dbReference type="SAM" id="MobiDB-lite"/>
    </source>
</evidence>
<evidence type="ECO:0000313" key="3">
    <source>
        <dbReference type="Proteomes" id="UP000789739"/>
    </source>
</evidence>
<protein>
    <submittedName>
        <fullName evidence="2">11235_t:CDS:1</fullName>
    </submittedName>
</protein>
<proteinExistence type="predicted"/>
<gene>
    <name evidence="2" type="ORF">PBRASI_LOCUS7483</name>
</gene>
<dbReference type="Proteomes" id="UP000789739">
    <property type="component" value="Unassembled WGS sequence"/>
</dbReference>
<comment type="caution">
    <text evidence="2">The sequence shown here is derived from an EMBL/GenBank/DDBJ whole genome shotgun (WGS) entry which is preliminary data.</text>
</comment>
<feature type="compositionally biased region" description="Basic and acidic residues" evidence="1">
    <location>
        <begin position="104"/>
        <end position="130"/>
    </location>
</feature>
<dbReference type="InterPro" id="IPR036910">
    <property type="entry name" value="HMG_box_dom_sf"/>
</dbReference>
<reference evidence="2" key="1">
    <citation type="submission" date="2021-06" db="EMBL/GenBank/DDBJ databases">
        <authorList>
            <person name="Kallberg Y."/>
            <person name="Tangrot J."/>
            <person name="Rosling A."/>
        </authorList>
    </citation>
    <scope>NUCLEOTIDE SEQUENCE</scope>
    <source>
        <strain evidence="2">BR232B</strain>
    </source>
</reference>
<sequence length="336" mass="38203">MPTSPPASISYSADTLTFNERHLLANPPYTLNTPIDSLIDPRRGQSMNRDSKFPRPPNAWIIFRTNFANGLRSQDSINLYRVQEISKMASKDWKSQPPLVKQEVNTEKFKKRQIDENSTKKKNQEEKRASDQLTNSVQLNKHEQLNEYALSSNCVQLNKCMPIEESDAYVQLNANAQLQTSNKYALLNNNFQLNEQLQALDKYCLPDNCVQPNEYKPIDEYSLVQHNPFDGAHLCLPMNGYDELIRYIDEQQHNSLGESSESLHINWHNMQDNAYYGGVQSDNSNQISSGVTDINNTHSSASLCSNNSDTSNAGFTGYLFSENLLTNPLFYTNNSI</sequence>
<keyword evidence="3" id="KW-1185">Reference proteome</keyword>
<name>A0A9N9GF46_9GLOM</name>
<dbReference type="OrthoDB" id="6247875at2759"/>
<dbReference type="SUPFAM" id="SSF47095">
    <property type="entry name" value="HMG-box"/>
    <property type="match status" value="1"/>
</dbReference>
<organism evidence="2 3">
    <name type="scientific">Paraglomus brasilianum</name>
    <dbReference type="NCBI Taxonomy" id="144538"/>
    <lineage>
        <taxon>Eukaryota</taxon>
        <taxon>Fungi</taxon>
        <taxon>Fungi incertae sedis</taxon>
        <taxon>Mucoromycota</taxon>
        <taxon>Glomeromycotina</taxon>
        <taxon>Glomeromycetes</taxon>
        <taxon>Paraglomerales</taxon>
        <taxon>Paraglomeraceae</taxon>
        <taxon>Paraglomus</taxon>
    </lineage>
</organism>
<dbReference type="EMBL" id="CAJVPI010001157">
    <property type="protein sequence ID" value="CAG8597987.1"/>
    <property type="molecule type" value="Genomic_DNA"/>
</dbReference>
<dbReference type="Gene3D" id="1.10.30.10">
    <property type="entry name" value="High mobility group box domain"/>
    <property type="match status" value="1"/>
</dbReference>
<dbReference type="AlphaFoldDB" id="A0A9N9GF46"/>